<dbReference type="PANTHER" id="PTHR11487:SF0">
    <property type="entry name" value="S-ACYL FATTY ACID SYNTHASE THIOESTERASE, MEDIUM CHAIN"/>
    <property type="match status" value="1"/>
</dbReference>
<dbReference type="SUPFAM" id="SSF53474">
    <property type="entry name" value="alpha/beta-Hydrolases"/>
    <property type="match status" value="1"/>
</dbReference>
<protein>
    <submittedName>
        <fullName evidence="4">Surfactin synthase thioesterase subunit</fullName>
    </submittedName>
</protein>
<keyword evidence="5" id="KW-1185">Reference proteome</keyword>
<dbReference type="SMART" id="SM00824">
    <property type="entry name" value="PKS_TE"/>
    <property type="match status" value="1"/>
</dbReference>
<organism evidence="4 5">
    <name type="scientific">Kutzneria buriramensis</name>
    <dbReference type="NCBI Taxonomy" id="1045776"/>
    <lineage>
        <taxon>Bacteria</taxon>
        <taxon>Bacillati</taxon>
        <taxon>Actinomycetota</taxon>
        <taxon>Actinomycetes</taxon>
        <taxon>Pseudonocardiales</taxon>
        <taxon>Pseudonocardiaceae</taxon>
        <taxon>Kutzneria</taxon>
    </lineage>
</organism>
<dbReference type="InterPro" id="IPR029058">
    <property type="entry name" value="AB_hydrolase_fold"/>
</dbReference>
<dbReference type="InterPro" id="IPR001031">
    <property type="entry name" value="Thioesterase"/>
</dbReference>
<name>A0A3E0GX87_9PSEU</name>
<reference evidence="4 5" key="1">
    <citation type="submission" date="2018-08" db="EMBL/GenBank/DDBJ databases">
        <title>Genomic Encyclopedia of Archaeal and Bacterial Type Strains, Phase II (KMG-II): from individual species to whole genera.</title>
        <authorList>
            <person name="Goeker M."/>
        </authorList>
    </citation>
    <scope>NUCLEOTIDE SEQUENCE [LARGE SCALE GENOMIC DNA]</scope>
    <source>
        <strain evidence="4 5">DSM 45791</strain>
    </source>
</reference>
<sequence length="239" mass="26038">MVRPRPRPQASRVLVCLGYSGGGTAPFRSWATQLPDDMELVLVCYPGRESRFSEPFATEWDPLCDEVVDAVVTEVATRPYVLFGHSMGAVMAFEVAARAERRGHGPTALTVSASEAPTDWPVPGHEPNLGQTDDELLHWMSTVGQLPQALLDEPELVQMAVALLRADLTVSASYRYRPGTTVRAPLQIVYGVDDGDDSAGNAKRWMGLGEGSVRVDELPGGHFYTPEIWSAFPSRIASL</sequence>
<dbReference type="InterPro" id="IPR012223">
    <property type="entry name" value="TEII"/>
</dbReference>
<evidence type="ECO:0000256" key="2">
    <source>
        <dbReference type="ARBA" id="ARBA00022801"/>
    </source>
</evidence>
<dbReference type="GO" id="GO:0016787">
    <property type="term" value="F:hydrolase activity"/>
    <property type="evidence" value="ECO:0007669"/>
    <property type="project" value="UniProtKB-KW"/>
</dbReference>
<comment type="caution">
    <text evidence="4">The sequence shown here is derived from an EMBL/GenBank/DDBJ whole genome shotgun (WGS) entry which is preliminary data.</text>
</comment>
<dbReference type="PANTHER" id="PTHR11487">
    <property type="entry name" value="THIOESTERASE"/>
    <property type="match status" value="1"/>
</dbReference>
<accession>A0A3E0GX87</accession>
<gene>
    <name evidence="4" type="ORF">BCF44_125105</name>
</gene>
<evidence type="ECO:0000256" key="1">
    <source>
        <dbReference type="ARBA" id="ARBA00007169"/>
    </source>
</evidence>
<dbReference type="Gene3D" id="3.40.50.1820">
    <property type="entry name" value="alpha/beta hydrolase"/>
    <property type="match status" value="1"/>
</dbReference>
<keyword evidence="2" id="KW-0378">Hydrolase</keyword>
<feature type="domain" description="Thioesterase TesA-like" evidence="3">
    <location>
        <begin position="15"/>
        <end position="206"/>
    </location>
</feature>
<dbReference type="Proteomes" id="UP000256269">
    <property type="component" value="Unassembled WGS sequence"/>
</dbReference>
<evidence type="ECO:0000313" key="4">
    <source>
        <dbReference type="EMBL" id="REH29490.1"/>
    </source>
</evidence>
<dbReference type="AlphaFoldDB" id="A0A3E0GX87"/>
<evidence type="ECO:0000313" key="5">
    <source>
        <dbReference type="Proteomes" id="UP000256269"/>
    </source>
</evidence>
<dbReference type="Pfam" id="PF00975">
    <property type="entry name" value="Thioesterase"/>
    <property type="match status" value="1"/>
</dbReference>
<dbReference type="EMBL" id="QUNO01000025">
    <property type="protein sequence ID" value="REH29490.1"/>
    <property type="molecule type" value="Genomic_DNA"/>
</dbReference>
<dbReference type="InterPro" id="IPR020802">
    <property type="entry name" value="TesA-like"/>
</dbReference>
<comment type="similarity">
    <text evidence="1">Belongs to the thioesterase family.</text>
</comment>
<proteinExistence type="inferred from homology"/>
<evidence type="ECO:0000259" key="3">
    <source>
        <dbReference type="SMART" id="SM00824"/>
    </source>
</evidence>
<dbReference type="GO" id="GO:0008610">
    <property type="term" value="P:lipid biosynthetic process"/>
    <property type="evidence" value="ECO:0007669"/>
    <property type="project" value="TreeGrafter"/>
</dbReference>